<feature type="transmembrane region" description="Helical" evidence="12">
    <location>
        <begin position="316"/>
        <end position="334"/>
    </location>
</feature>
<dbReference type="PANTHER" id="PTHR46594:SF4">
    <property type="entry name" value="P-TYPE CATION-TRANSPORTING ATPASE"/>
    <property type="match status" value="1"/>
</dbReference>
<dbReference type="InterPro" id="IPR017969">
    <property type="entry name" value="Heavy-metal-associated_CS"/>
</dbReference>
<feature type="domain" description="HMA" evidence="13">
    <location>
        <begin position="7"/>
        <end position="73"/>
    </location>
</feature>
<dbReference type="PROSITE" id="PS01047">
    <property type="entry name" value="HMA_1"/>
    <property type="match status" value="2"/>
</dbReference>
<dbReference type="GO" id="GO:0016020">
    <property type="term" value="C:membrane"/>
    <property type="evidence" value="ECO:0007669"/>
    <property type="project" value="UniProtKB-SubCell"/>
</dbReference>
<dbReference type="AlphaFoldDB" id="A0A4U5MGJ1"/>
<dbReference type="GO" id="GO:0005507">
    <property type="term" value="F:copper ion binding"/>
    <property type="evidence" value="ECO:0007669"/>
    <property type="project" value="InterPro"/>
</dbReference>
<gene>
    <name evidence="14" type="ORF">L596_024355</name>
</gene>
<protein>
    <recommendedName>
        <fullName evidence="2">P-type Cu(+) transporter</fullName>
        <ecNumber evidence="2">7.2.2.8</ecNumber>
    </recommendedName>
</protein>
<dbReference type="FunFam" id="2.70.150.10:FF:000002">
    <property type="entry name" value="Copper-transporting ATPase 1, putative"/>
    <property type="match status" value="1"/>
</dbReference>
<keyword evidence="9 12" id="KW-1133">Transmembrane helix</keyword>
<keyword evidence="10" id="KW-0186">Copper</keyword>
<evidence type="ECO:0000256" key="5">
    <source>
        <dbReference type="ARBA" id="ARBA00022723"/>
    </source>
</evidence>
<feature type="transmembrane region" description="Helical" evidence="12">
    <location>
        <begin position="277"/>
        <end position="296"/>
    </location>
</feature>
<evidence type="ECO:0000313" key="15">
    <source>
        <dbReference type="Proteomes" id="UP000298663"/>
    </source>
</evidence>
<accession>A0A4U5MGJ1</accession>
<dbReference type="CDD" id="cd00371">
    <property type="entry name" value="HMA"/>
    <property type="match status" value="2"/>
</dbReference>
<dbReference type="Pfam" id="PF00122">
    <property type="entry name" value="E1-E2_ATPase"/>
    <property type="match status" value="1"/>
</dbReference>
<keyword evidence="6" id="KW-0547">Nucleotide-binding</keyword>
<comment type="subcellular location">
    <subcellularLocation>
        <location evidence="1">Membrane</location>
    </subcellularLocation>
</comment>
<keyword evidence="8" id="KW-0067">ATP-binding</keyword>
<dbReference type="SUPFAM" id="SSF81653">
    <property type="entry name" value="Calcium ATPase, transduction domain A"/>
    <property type="match status" value="1"/>
</dbReference>
<dbReference type="InterPro" id="IPR036163">
    <property type="entry name" value="HMA_dom_sf"/>
</dbReference>
<keyword evidence="3" id="KW-0813">Transport</keyword>
<reference evidence="14 15" key="1">
    <citation type="journal article" date="2015" name="Genome Biol.">
        <title>Comparative genomics of Steinernema reveals deeply conserved gene regulatory networks.</title>
        <authorList>
            <person name="Dillman A.R."/>
            <person name="Macchietto M."/>
            <person name="Porter C.F."/>
            <person name="Rogers A."/>
            <person name="Williams B."/>
            <person name="Antoshechkin I."/>
            <person name="Lee M.M."/>
            <person name="Goodwin Z."/>
            <person name="Lu X."/>
            <person name="Lewis E.E."/>
            <person name="Goodrich-Blair H."/>
            <person name="Stock S.P."/>
            <person name="Adams B.J."/>
            <person name="Sternberg P.W."/>
            <person name="Mortazavi A."/>
        </authorList>
    </citation>
    <scope>NUCLEOTIDE SEQUENCE [LARGE SCALE GENOMIC DNA]</scope>
    <source>
        <strain evidence="14 15">ALL</strain>
    </source>
</reference>
<evidence type="ECO:0000256" key="6">
    <source>
        <dbReference type="ARBA" id="ARBA00022741"/>
    </source>
</evidence>
<dbReference type="PROSITE" id="PS50846">
    <property type="entry name" value="HMA_2"/>
    <property type="match status" value="2"/>
</dbReference>
<dbReference type="Gene3D" id="3.30.70.100">
    <property type="match status" value="3"/>
</dbReference>
<dbReference type="InterPro" id="IPR059000">
    <property type="entry name" value="ATPase_P-type_domA"/>
</dbReference>
<keyword evidence="7" id="KW-0406">Ion transport</keyword>
<dbReference type="EMBL" id="AZBU02000008">
    <property type="protein sequence ID" value="TKR68364.1"/>
    <property type="molecule type" value="Genomic_DNA"/>
</dbReference>
<feature type="transmembrane region" description="Helical" evidence="12">
    <location>
        <begin position="386"/>
        <end position="404"/>
    </location>
</feature>
<dbReference type="NCBIfam" id="TIGR00003">
    <property type="entry name" value="copper ion binding protein"/>
    <property type="match status" value="2"/>
</dbReference>
<dbReference type="FunFam" id="3.30.70.100:FF:000001">
    <property type="entry name" value="ATPase copper transporting beta"/>
    <property type="match status" value="2"/>
</dbReference>
<keyword evidence="7" id="KW-0187">Copper transport</keyword>
<dbReference type="SUPFAM" id="SSF55008">
    <property type="entry name" value="HMA, heavy metal-associated domain"/>
    <property type="match status" value="3"/>
</dbReference>
<keyword evidence="15" id="KW-1185">Reference proteome</keyword>
<evidence type="ECO:0000256" key="9">
    <source>
        <dbReference type="ARBA" id="ARBA00022989"/>
    </source>
</evidence>
<dbReference type="Proteomes" id="UP000298663">
    <property type="component" value="Unassembled WGS sequence"/>
</dbReference>
<evidence type="ECO:0000313" key="14">
    <source>
        <dbReference type="EMBL" id="TKR68364.1"/>
    </source>
</evidence>
<dbReference type="InterPro" id="IPR006121">
    <property type="entry name" value="HMA_dom"/>
</dbReference>
<evidence type="ECO:0000256" key="3">
    <source>
        <dbReference type="ARBA" id="ARBA00022448"/>
    </source>
</evidence>
<comment type="caution">
    <text evidence="14">The sequence shown here is derived from an EMBL/GenBank/DDBJ whole genome shotgun (WGS) entry which is preliminary data.</text>
</comment>
<name>A0A4U5MGJ1_STECR</name>
<evidence type="ECO:0000256" key="12">
    <source>
        <dbReference type="SAM" id="Phobius"/>
    </source>
</evidence>
<evidence type="ECO:0000256" key="1">
    <source>
        <dbReference type="ARBA" id="ARBA00004370"/>
    </source>
</evidence>
<dbReference type="GO" id="GO:0140581">
    <property type="term" value="F:P-type monovalent copper transporter activity"/>
    <property type="evidence" value="ECO:0007669"/>
    <property type="project" value="UniProtKB-EC"/>
</dbReference>
<proteinExistence type="predicted"/>
<dbReference type="InterPro" id="IPR008250">
    <property type="entry name" value="ATPase_P-typ_transduc_dom_A_sf"/>
</dbReference>
<feature type="transmembrane region" description="Helical" evidence="12">
    <location>
        <begin position="355"/>
        <end position="380"/>
    </location>
</feature>
<organism evidence="14 15">
    <name type="scientific">Steinernema carpocapsae</name>
    <name type="common">Entomopathogenic nematode</name>
    <dbReference type="NCBI Taxonomy" id="34508"/>
    <lineage>
        <taxon>Eukaryota</taxon>
        <taxon>Metazoa</taxon>
        <taxon>Ecdysozoa</taxon>
        <taxon>Nematoda</taxon>
        <taxon>Chromadorea</taxon>
        <taxon>Rhabditida</taxon>
        <taxon>Tylenchina</taxon>
        <taxon>Panagrolaimomorpha</taxon>
        <taxon>Strongyloidoidea</taxon>
        <taxon>Steinernematidae</taxon>
        <taxon>Steinernema</taxon>
    </lineage>
</organism>
<evidence type="ECO:0000256" key="11">
    <source>
        <dbReference type="ARBA" id="ARBA00023136"/>
    </source>
</evidence>
<dbReference type="Pfam" id="PF00403">
    <property type="entry name" value="HMA"/>
    <property type="match status" value="2"/>
</dbReference>
<evidence type="ECO:0000256" key="10">
    <source>
        <dbReference type="ARBA" id="ARBA00023008"/>
    </source>
</evidence>
<dbReference type="OrthoDB" id="432719at2759"/>
<dbReference type="Gene3D" id="2.70.150.10">
    <property type="entry name" value="Calcium-transporting ATPase, cytoplasmic transduction domain A"/>
    <property type="match status" value="1"/>
</dbReference>
<reference evidence="14 15" key="2">
    <citation type="journal article" date="2019" name="G3 (Bethesda)">
        <title>Hybrid Assembly of the Genome of the Entomopathogenic Nematode Steinernema carpocapsae Identifies the X-Chromosome.</title>
        <authorList>
            <person name="Serra L."/>
            <person name="Macchietto M."/>
            <person name="Macias-Munoz A."/>
            <person name="McGill C.J."/>
            <person name="Rodriguez I.M."/>
            <person name="Rodriguez B."/>
            <person name="Murad R."/>
            <person name="Mortazavi A."/>
        </authorList>
    </citation>
    <scope>NUCLEOTIDE SEQUENCE [LARGE SCALE GENOMIC DNA]</scope>
    <source>
        <strain evidence="14 15">ALL</strain>
    </source>
</reference>
<keyword evidence="5" id="KW-0479">Metal-binding</keyword>
<keyword evidence="4 12" id="KW-0812">Transmembrane</keyword>
<dbReference type="STRING" id="34508.A0A4U5MGJ1"/>
<dbReference type="PRINTS" id="PR00942">
    <property type="entry name" value="CUATPASEI"/>
</dbReference>
<evidence type="ECO:0000256" key="8">
    <source>
        <dbReference type="ARBA" id="ARBA00022840"/>
    </source>
</evidence>
<keyword evidence="11 12" id="KW-0472">Membrane</keyword>
<dbReference type="InterPro" id="IPR006122">
    <property type="entry name" value="HMA_Cu_ion-bd"/>
</dbReference>
<dbReference type="GO" id="GO:0005524">
    <property type="term" value="F:ATP binding"/>
    <property type="evidence" value="ECO:0007669"/>
    <property type="project" value="UniProtKB-KW"/>
</dbReference>
<dbReference type="EC" id="7.2.2.8" evidence="2"/>
<evidence type="ECO:0000256" key="4">
    <source>
        <dbReference type="ARBA" id="ARBA00022692"/>
    </source>
</evidence>
<evidence type="ECO:0000259" key="13">
    <source>
        <dbReference type="PROSITE" id="PS50846"/>
    </source>
</evidence>
<dbReference type="PANTHER" id="PTHR46594">
    <property type="entry name" value="P-TYPE CATION-TRANSPORTING ATPASE"/>
    <property type="match status" value="1"/>
</dbReference>
<evidence type="ECO:0000256" key="7">
    <source>
        <dbReference type="ARBA" id="ARBA00022796"/>
    </source>
</evidence>
<evidence type="ECO:0000256" key="2">
    <source>
        <dbReference type="ARBA" id="ARBA00012517"/>
    </source>
</evidence>
<sequence>MSADSFLEALVSIEGMTCHSCVRNIESTIGEKDFVRSIFVSLAEKTGTIVFDSTFTTGEDVAEAIDDMGFDCKLISVREAPAATSPAASRKSLASEEEQSIIMENGRALFKKNGSVAESTEKAALSVVRMTCASCVAYIEKHISKVKGVKSIVVSLMFSKADVTFDPRVTSAQSIADAIDGLGYRSGVLEIGGTTSNSKISLILGGVSDANCAKRIESHVIARLGVESCTVTQSTSIAQIEFSPSVGLGYSAQLASQEDQLKRLDHSDDVEKWRNSLLISLIFGIPVMAVMVYFHWIRQTPMHPERQTPILNTPALSLDNLILFVLCTPVQLFGGRYFYVQSWKALKHKTANMDVLIVLATSISYIYSLSVLMLALIFQWKSSPMTFFDVPPMLIVFISLGRWLEHKAKGKTSEALSKLMSLQAKEALLVTRDENGLILSEKGIDIELVQRGDLIKVLPGAKIPVDGIVVEGKSAADESFITGESMPVVKKPESTVIGEA</sequence>
<feature type="domain" description="HMA" evidence="13">
    <location>
        <begin position="121"/>
        <end position="187"/>
    </location>
</feature>